<proteinExistence type="predicted"/>
<dbReference type="AlphaFoldDB" id="A0A2H0VA99"/>
<comment type="caution">
    <text evidence="1">The sequence shown here is derived from an EMBL/GenBank/DDBJ whole genome shotgun (WGS) entry which is preliminary data.</text>
</comment>
<organism evidence="1 2">
    <name type="scientific">Candidatus Doudnabacteria bacterium CG10_big_fil_rev_8_21_14_0_10_42_18</name>
    <dbReference type="NCBI Taxonomy" id="1974552"/>
    <lineage>
        <taxon>Bacteria</taxon>
        <taxon>Candidatus Doudnaibacteriota</taxon>
    </lineage>
</organism>
<gene>
    <name evidence="1" type="ORF">COT92_03485</name>
</gene>
<evidence type="ECO:0000313" key="2">
    <source>
        <dbReference type="Proteomes" id="UP000230922"/>
    </source>
</evidence>
<evidence type="ECO:0000313" key="1">
    <source>
        <dbReference type="EMBL" id="PIR95991.1"/>
    </source>
</evidence>
<dbReference type="Proteomes" id="UP000230922">
    <property type="component" value="Unassembled WGS sequence"/>
</dbReference>
<accession>A0A2H0VA99</accession>
<sequence length="69" mass="8077">MDDKIQNIIYLIEQSPLDETIKEILIRDLKVEGLTDFLREQIKAYCLEGLKEIDQRMEEAKKALNENPA</sequence>
<dbReference type="EMBL" id="PFAK01000058">
    <property type="protein sequence ID" value="PIR95991.1"/>
    <property type="molecule type" value="Genomic_DNA"/>
</dbReference>
<name>A0A2H0VA99_9BACT</name>
<protein>
    <submittedName>
        <fullName evidence="1">Uncharacterized protein</fullName>
    </submittedName>
</protein>
<reference evidence="2" key="1">
    <citation type="submission" date="2017-09" db="EMBL/GenBank/DDBJ databases">
        <title>Depth-based differentiation of microbial function through sediment-hosted aquifers and enrichment of novel symbionts in the deep terrestrial subsurface.</title>
        <authorList>
            <person name="Probst A.J."/>
            <person name="Ladd B."/>
            <person name="Jarett J.K."/>
            <person name="Geller-Mcgrath D.E."/>
            <person name="Sieber C.M.K."/>
            <person name="Emerson J.B."/>
            <person name="Anantharaman K."/>
            <person name="Thomas B.C."/>
            <person name="Malmstrom R."/>
            <person name="Stieglmeier M."/>
            <person name="Klingl A."/>
            <person name="Woyke T."/>
            <person name="Ryan C.M."/>
            <person name="Banfield J.F."/>
        </authorList>
    </citation>
    <scope>NUCLEOTIDE SEQUENCE [LARGE SCALE GENOMIC DNA]</scope>
</reference>